<evidence type="ECO:0000259" key="11">
    <source>
        <dbReference type="PROSITE" id="PS51371"/>
    </source>
</evidence>
<keyword evidence="3 9" id="KW-0812">Transmembrane</keyword>
<keyword evidence="4 9" id="KW-1133">Transmembrane helix</keyword>
<dbReference type="GO" id="GO:0005794">
    <property type="term" value="C:Golgi apparatus"/>
    <property type="evidence" value="ECO:0007669"/>
    <property type="project" value="TreeGrafter"/>
</dbReference>
<evidence type="ECO:0000256" key="6">
    <source>
        <dbReference type="ARBA" id="ARBA00023136"/>
    </source>
</evidence>
<evidence type="ECO:0000313" key="13">
    <source>
        <dbReference type="Proteomes" id="UP000076532"/>
    </source>
</evidence>
<keyword evidence="2 9" id="KW-0813">Transport</keyword>
<keyword evidence="13" id="KW-1185">Reference proteome</keyword>
<feature type="transmembrane region" description="Helical" evidence="9">
    <location>
        <begin position="507"/>
        <end position="526"/>
    </location>
</feature>
<dbReference type="Gene3D" id="1.10.3080.10">
    <property type="entry name" value="Clc chloride channel"/>
    <property type="match status" value="1"/>
</dbReference>
<dbReference type="PRINTS" id="PR00762">
    <property type="entry name" value="CLCHANNEL"/>
</dbReference>
<sequence>MSIRHPMSRDSIDSLADSTHNFPSPDPLSKPLDTVQRRERLLRIGSTNNVPTIRGLGADETSSLNGNQLNASYGTLPSRRASPVKRTTFRSRGSLPPTLTGIGAHHVLESQPHSPVSPTSYRGLSSSYFRTQRPISAYDAPFPEPESEDNLHARTNGIRVWYSSFSSIDWMHDAIKESVRFSRMRRGKSLRSKVRLVIDKSMGWIIVTLVGFLTAVVAFLVVRAEQWFFDSKEGYCLTGWTKAKRFCCPEPVASRGRTSPFSITDVEGCDSWRTWGEVLVPGEIDEYKSQLLQYLAYTLIALLLALVSCLLTIYFTASTSFMTRKESGVLAPDFDCQDDSPSSARVEPKRKTMYYAAGSGIPELKTILSGFVIHGYLGFRVLFVKSFGLALSVASGLSLGKEGPFVHIASCIGNIISRFVTKYENNEGKRREIISAAAAAGVAVAFGAPIGGTLFSLEEVSYFFPPKVLWRSFFCAMIAAITLRFLDPFGTGKLVLFQVTYDRDWHAYELGFFLLLGVFGGVYGAYFSKLNYRWSRHVRNKTWLKTHPVLEVLLVTLVTTFLCFLNPYTRMGGTELVYELFAECRTGGPNSNTKNGICVLDPSNFKTTWPTVQAILVAMVVKAGLTVVTFGIKVPAGIFIPTLGVGACAGRLLGVAVKSFQWRHPEHPVFAVCKGDMECVIPGLYAMVGAAAALSGVTRTTVSLAVIMFELTDTLTYAVPVMLAVLVAKTVADALEPKGIYDLVIELNQLPFLDVKTEYIWGSYQVNDVTDREVPVIRADGENTVHTLRDQLQNLLVSGHDDGGFPILSEIRDTDEKRLVGYIGANELEHALSIVAGEAEEEVYFHTNYGRREMMASSVSSLVDGHAGINPFDFTAYMDQAPLTIQSNAPLELVHQFFVKLGARYVVVTDTDGDYEGIIDKKTWLAFLSELEDKG</sequence>
<evidence type="ECO:0000256" key="10">
    <source>
        <dbReference type="SAM" id="MobiDB-lite"/>
    </source>
</evidence>
<feature type="transmembrane region" description="Helical" evidence="9">
    <location>
        <begin position="201"/>
        <end position="222"/>
    </location>
</feature>
<gene>
    <name evidence="12" type="ORF">FIBSPDRAFT_772358</name>
</gene>
<dbReference type="Proteomes" id="UP000076532">
    <property type="component" value="Unassembled WGS sequence"/>
</dbReference>
<dbReference type="GO" id="GO:0005886">
    <property type="term" value="C:plasma membrane"/>
    <property type="evidence" value="ECO:0007669"/>
    <property type="project" value="TreeGrafter"/>
</dbReference>
<protein>
    <recommendedName>
        <fullName evidence="9">Chloride channel protein</fullName>
    </recommendedName>
</protein>
<dbReference type="OrthoDB" id="431497at2759"/>
<dbReference type="CDD" id="cd03684">
    <property type="entry name" value="ClC_3_like"/>
    <property type="match status" value="1"/>
</dbReference>
<proteinExistence type="inferred from homology"/>
<feature type="transmembrane region" description="Helical" evidence="9">
    <location>
        <begin position="546"/>
        <end position="565"/>
    </location>
</feature>
<feature type="transmembrane region" description="Helical" evidence="9">
    <location>
        <begin position="614"/>
        <end position="632"/>
    </location>
</feature>
<name>A0A166XBE7_9AGAM</name>
<keyword evidence="5 9" id="KW-0406">Ion transport</keyword>
<feature type="transmembrane region" description="Helical" evidence="9">
    <location>
        <begin position="468"/>
        <end position="486"/>
    </location>
</feature>
<feature type="transmembrane region" description="Helical" evidence="9">
    <location>
        <begin position="684"/>
        <end position="709"/>
    </location>
</feature>
<feature type="transmembrane region" description="Helical" evidence="9">
    <location>
        <begin position="294"/>
        <end position="317"/>
    </location>
</feature>
<dbReference type="Pfam" id="PF00654">
    <property type="entry name" value="Voltage_CLC"/>
    <property type="match status" value="1"/>
</dbReference>
<comment type="subcellular location">
    <subcellularLocation>
        <location evidence="1 9">Membrane</location>
        <topology evidence="1 9">Multi-pass membrane protein</topology>
    </subcellularLocation>
</comment>
<dbReference type="PANTHER" id="PTHR45711">
    <property type="entry name" value="CHLORIDE CHANNEL PROTEIN"/>
    <property type="match status" value="1"/>
</dbReference>
<organism evidence="12 13">
    <name type="scientific">Athelia psychrophila</name>
    <dbReference type="NCBI Taxonomy" id="1759441"/>
    <lineage>
        <taxon>Eukaryota</taxon>
        <taxon>Fungi</taxon>
        <taxon>Dikarya</taxon>
        <taxon>Basidiomycota</taxon>
        <taxon>Agaricomycotina</taxon>
        <taxon>Agaricomycetes</taxon>
        <taxon>Agaricomycetidae</taxon>
        <taxon>Atheliales</taxon>
        <taxon>Atheliaceae</taxon>
        <taxon>Athelia</taxon>
    </lineage>
</organism>
<dbReference type="PANTHER" id="PTHR45711:SF6">
    <property type="entry name" value="CHLORIDE CHANNEL PROTEIN"/>
    <property type="match status" value="1"/>
</dbReference>
<evidence type="ECO:0000256" key="4">
    <source>
        <dbReference type="ARBA" id="ARBA00022989"/>
    </source>
</evidence>
<dbReference type="InterPro" id="IPR001807">
    <property type="entry name" value="ClC"/>
</dbReference>
<dbReference type="InterPro" id="IPR046342">
    <property type="entry name" value="CBS_dom_sf"/>
</dbReference>
<evidence type="ECO:0000256" key="7">
    <source>
        <dbReference type="ARBA" id="ARBA00023214"/>
    </source>
</evidence>
<dbReference type="FunFam" id="1.10.3080.10:FF:000013">
    <property type="entry name" value="Voltage-gated chloride channel (ClcA)"/>
    <property type="match status" value="1"/>
</dbReference>
<feature type="region of interest" description="Disordered" evidence="10">
    <location>
        <begin position="1"/>
        <end position="34"/>
    </location>
</feature>
<dbReference type="PROSITE" id="PS51371">
    <property type="entry name" value="CBS"/>
    <property type="match status" value="1"/>
</dbReference>
<accession>A0A166XBE7</accession>
<dbReference type="AlphaFoldDB" id="A0A166XBE7"/>
<reference evidence="12 13" key="1">
    <citation type="journal article" date="2016" name="Mol. Biol. Evol.">
        <title>Comparative Genomics of Early-Diverging Mushroom-Forming Fungi Provides Insights into the Origins of Lignocellulose Decay Capabilities.</title>
        <authorList>
            <person name="Nagy L.G."/>
            <person name="Riley R."/>
            <person name="Tritt A."/>
            <person name="Adam C."/>
            <person name="Daum C."/>
            <person name="Floudas D."/>
            <person name="Sun H."/>
            <person name="Yadav J.S."/>
            <person name="Pangilinan J."/>
            <person name="Larsson K.H."/>
            <person name="Matsuura K."/>
            <person name="Barry K."/>
            <person name="Labutti K."/>
            <person name="Kuo R."/>
            <person name="Ohm R.A."/>
            <person name="Bhattacharya S.S."/>
            <person name="Shirouzu T."/>
            <person name="Yoshinaga Y."/>
            <person name="Martin F.M."/>
            <person name="Grigoriev I.V."/>
            <person name="Hibbett D.S."/>
        </authorList>
    </citation>
    <scope>NUCLEOTIDE SEQUENCE [LARGE SCALE GENOMIC DNA]</scope>
    <source>
        <strain evidence="12 13">CBS 109695</strain>
    </source>
</reference>
<evidence type="ECO:0000256" key="5">
    <source>
        <dbReference type="ARBA" id="ARBA00023065"/>
    </source>
</evidence>
<keyword evidence="8" id="KW-0129">CBS domain</keyword>
<comment type="similarity">
    <text evidence="9">Belongs to the chloride channel (TC 2.A.49) family.</text>
</comment>
<keyword evidence="6 9" id="KW-0472">Membrane</keyword>
<keyword evidence="7 9" id="KW-0868">Chloride</keyword>
<dbReference type="GO" id="GO:0005769">
    <property type="term" value="C:early endosome"/>
    <property type="evidence" value="ECO:0007669"/>
    <property type="project" value="TreeGrafter"/>
</dbReference>
<dbReference type="GO" id="GO:0005247">
    <property type="term" value="F:voltage-gated chloride channel activity"/>
    <property type="evidence" value="ECO:0007669"/>
    <property type="project" value="TreeGrafter"/>
</dbReference>
<feature type="transmembrane region" description="Helical" evidence="9">
    <location>
        <begin position="715"/>
        <end position="732"/>
    </location>
</feature>
<dbReference type="STRING" id="436010.A0A166XBE7"/>
<feature type="transmembrane region" description="Helical" evidence="9">
    <location>
        <begin position="433"/>
        <end position="456"/>
    </location>
</feature>
<feature type="domain" description="CBS" evidence="11">
    <location>
        <begin position="878"/>
        <end position="934"/>
    </location>
</feature>
<dbReference type="SUPFAM" id="SSF54631">
    <property type="entry name" value="CBS-domain pair"/>
    <property type="match status" value="1"/>
</dbReference>
<evidence type="ECO:0000256" key="9">
    <source>
        <dbReference type="RuleBase" id="RU361221"/>
    </source>
</evidence>
<dbReference type="InterPro" id="IPR014743">
    <property type="entry name" value="Cl-channel_core"/>
</dbReference>
<dbReference type="SUPFAM" id="SSF81340">
    <property type="entry name" value="Clc chloride channel"/>
    <property type="match status" value="1"/>
</dbReference>
<evidence type="ECO:0000256" key="2">
    <source>
        <dbReference type="ARBA" id="ARBA00022448"/>
    </source>
</evidence>
<dbReference type="EMBL" id="KV417480">
    <property type="protein sequence ID" value="KZP34612.1"/>
    <property type="molecule type" value="Genomic_DNA"/>
</dbReference>
<dbReference type="InterPro" id="IPR000644">
    <property type="entry name" value="CBS_dom"/>
</dbReference>
<evidence type="ECO:0000256" key="1">
    <source>
        <dbReference type="ARBA" id="ARBA00004141"/>
    </source>
</evidence>
<evidence type="ECO:0000256" key="3">
    <source>
        <dbReference type="ARBA" id="ARBA00022692"/>
    </source>
</evidence>
<feature type="transmembrane region" description="Helical" evidence="9">
    <location>
        <begin position="638"/>
        <end position="657"/>
    </location>
</feature>
<evidence type="ECO:0000256" key="8">
    <source>
        <dbReference type="PROSITE-ProRule" id="PRU00703"/>
    </source>
</evidence>
<feature type="region of interest" description="Disordered" evidence="10">
    <location>
        <begin position="71"/>
        <end position="96"/>
    </location>
</feature>
<evidence type="ECO:0000313" key="12">
    <source>
        <dbReference type="EMBL" id="KZP34612.1"/>
    </source>
</evidence>